<proteinExistence type="predicted"/>
<dbReference type="Proteomes" id="UP000246077">
    <property type="component" value="Unassembled WGS sequence"/>
</dbReference>
<dbReference type="PANTHER" id="PTHR34700:SF4">
    <property type="entry name" value="PHAGE-LIKE ELEMENT PBSX PROTEIN XKDP"/>
    <property type="match status" value="1"/>
</dbReference>
<keyword evidence="2" id="KW-0812">Transmembrane</keyword>
<evidence type="ECO:0000313" key="4">
    <source>
        <dbReference type="EMBL" id="PWR23420.1"/>
    </source>
</evidence>
<sequence length="395" mass="39774">MEQGVGKRIVTTAVVVVVIILLLIGLWFASQPTPPAPPSPAPAAAGDAAAAPPANPPPADPAPATPPAAAPPSSPAEGSVPPAPATPDSQTRAADPAPATPEKPAPQPPSFDVARIAPEGTAVLAGRTPAESTVEVLANGQPIGNAKGQGADGAWVLVVDKPLPEGTVELSLVAILPDGQKIPSVDVVLVDVPRRGAPGGPPEGPAVAVLTERGDNPATPGADTRVLQGPDGQTPTPAAGNDVTLDLVEYGADGAPVLAGHAPAGATVRLYLNGSPVGETRAGADGGWRTSPTVPVAPGRYTLRLDAVGADGKVLARRELPFERAAVEIAAGAGQGGAVAAAGRFTVQPGNSLWRIARSHLGTGYRYIDIYRANREHIRDPDLIYPGQILDLPAQ</sequence>
<evidence type="ECO:0000313" key="5">
    <source>
        <dbReference type="Proteomes" id="UP000246077"/>
    </source>
</evidence>
<dbReference type="SUPFAM" id="SSF54106">
    <property type="entry name" value="LysM domain"/>
    <property type="match status" value="1"/>
</dbReference>
<dbReference type="AlphaFoldDB" id="A0A317EB97"/>
<dbReference type="InterPro" id="IPR018392">
    <property type="entry name" value="LysM"/>
</dbReference>
<accession>A0A317EB97</accession>
<keyword evidence="2" id="KW-0472">Membrane</keyword>
<evidence type="ECO:0000259" key="3">
    <source>
        <dbReference type="PROSITE" id="PS51782"/>
    </source>
</evidence>
<feature type="region of interest" description="Disordered" evidence="1">
    <location>
        <begin position="34"/>
        <end position="112"/>
    </location>
</feature>
<dbReference type="Pfam" id="PF01476">
    <property type="entry name" value="LysM"/>
    <property type="match status" value="1"/>
</dbReference>
<dbReference type="InterPro" id="IPR036779">
    <property type="entry name" value="LysM_dom_sf"/>
</dbReference>
<dbReference type="InterPro" id="IPR013783">
    <property type="entry name" value="Ig-like_fold"/>
</dbReference>
<feature type="domain" description="LysM" evidence="3">
    <location>
        <begin position="343"/>
        <end position="392"/>
    </location>
</feature>
<dbReference type="RefSeq" id="WP_109919453.1">
    <property type="nucleotide sequence ID" value="NZ_QGLF01000001.1"/>
</dbReference>
<dbReference type="OrthoDB" id="370541at2"/>
<gene>
    <name evidence="4" type="ORF">DKG75_02285</name>
</gene>
<feature type="compositionally biased region" description="Low complexity" evidence="1">
    <location>
        <begin position="42"/>
        <end position="52"/>
    </location>
</feature>
<dbReference type="EMBL" id="QGLF01000001">
    <property type="protein sequence ID" value="PWR23420.1"/>
    <property type="molecule type" value="Genomic_DNA"/>
</dbReference>
<protein>
    <submittedName>
        <fullName evidence="4">Peptidoglycan-binding protein</fullName>
    </submittedName>
</protein>
<dbReference type="PANTHER" id="PTHR34700">
    <property type="entry name" value="POTASSIUM BINDING PROTEIN KBP"/>
    <property type="match status" value="1"/>
</dbReference>
<dbReference type="Gene3D" id="3.10.350.10">
    <property type="entry name" value="LysM domain"/>
    <property type="match status" value="1"/>
</dbReference>
<keyword evidence="5" id="KW-1185">Reference proteome</keyword>
<dbReference type="Gene3D" id="2.60.40.10">
    <property type="entry name" value="Immunoglobulins"/>
    <property type="match status" value="1"/>
</dbReference>
<feature type="compositionally biased region" description="Pro residues" evidence="1">
    <location>
        <begin position="98"/>
        <end position="109"/>
    </location>
</feature>
<evidence type="ECO:0000256" key="1">
    <source>
        <dbReference type="SAM" id="MobiDB-lite"/>
    </source>
</evidence>
<evidence type="ECO:0000256" key="2">
    <source>
        <dbReference type="SAM" id="Phobius"/>
    </source>
</evidence>
<feature type="compositionally biased region" description="Pro residues" evidence="1">
    <location>
        <begin position="53"/>
        <end position="74"/>
    </location>
</feature>
<dbReference type="InterPro" id="IPR052196">
    <property type="entry name" value="Bact_Kbp"/>
</dbReference>
<feature type="transmembrane region" description="Helical" evidence="2">
    <location>
        <begin position="9"/>
        <end position="29"/>
    </location>
</feature>
<feature type="region of interest" description="Disordered" evidence="1">
    <location>
        <begin position="213"/>
        <end position="237"/>
    </location>
</feature>
<name>A0A317EB97_9PROT</name>
<organism evidence="4 5">
    <name type="scientific">Zavarzinia compransoris</name>
    <dbReference type="NCBI Taxonomy" id="1264899"/>
    <lineage>
        <taxon>Bacteria</taxon>
        <taxon>Pseudomonadati</taxon>
        <taxon>Pseudomonadota</taxon>
        <taxon>Alphaproteobacteria</taxon>
        <taxon>Rhodospirillales</taxon>
        <taxon>Zavarziniaceae</taxon>
        <taxon>Zavarzinia</taxon>
    </lineage>
</organism>
<keyword evidence="2" id="KW-1133">Transmembrane helix</keyword>
<comment type="caution">
    <text evidence="4">The sequence shown here is derived from an EMBL/GenBank/DDBJ whole genome shotgun (WGS) entry which is preliminary data.</text>
</comment>
<dbReference type="CDD" id="cd00118">
    <property type="entry name" value="LysM"/>
    <property type="match status" value="1"/>
</dbReference>
<dbReference type="SMART" id="SM00257">
    <property type="entry name" value="LysM"/>
    <property type="match status" value="1"/>
</dbReference>
<reference evidence="5" key="1">
    <citation type="submission" date="2018-05" db="EMBL/GenBank/DDBJ databases">
        <title>Zavarzinia sp. HR-AS.</title>
        <authorList>
            <person name="Lee Y."/>
            <person name="Jeon C.O."/>
        </authorList>
    </citation>
    <scope>NUCLEOTIDE SEQUENCE [LARGE SCALE GENOMIC DNA]</scope>
    <source>
        <strain evidence="5">DSM 1231</strain>
    </source>
</reference>
<dbReference type="PROSITE" id="PS51782">
    <property type="entry name" value="LYSM"/>
    <property type="match status" value="1"/>
</dbReference>